<protein>
    <recommendedName>
        <fullName evidence="2">phosphoribosylglycinamide formyltransferase 1</fullName>
        <ecNumber evidence="2">2.1.2.2</ecNumber>
    </recommendedName>
    <alternativeName>
        <fullName evidence="7">5'-phosphoribosylglycinamide transformylase</fullName>
    </alternativeName>
    <alternativeName>
        <fullName evidence="6">GAR transformylase</fullName>
    </alternativeName>
</protein>
<evidence type="ECO:0000256" key="1">
    <source>
        <dbReference type="ARBA" id="ARBA00005054"/>
    </source>
</evidence>
<gene>
    <name evidence="10" type="ORF">CHU92_05535</name>
</gene>
<dbReference type="InterPro" id="IPR001555">
    <property type="entry name" value="GART_AS"/>
</dbReference>
<dbReference type="UniPathway" id="UPA00074">
    <property type="reaction ID" value="UER00126"/>
</dbReference>
<evidence type="ECO:0000256" key="5">
    <source>
        <dbReference type="ARBA" id="ARBA00038440"/>
    </source>
</evidence>
<keyword evidence="11" id="KW-1185">Reference proteome</keyword>
<dbReference type="AlphaFoldDB" id="A0A255ZA38"/>
<evidence type="ECO:0000256" key="6">
    <source>
        <dbReference type="ARBA" id="ARBA00041324"/>
    </source>
</evidence>
<dbReference type="EMBL" id="NOXV01000222">
    <property type="protein sequence ID" value="OYQ38338.1"/>
    <property type="molecule type" value="Genomic_DNA"/>
</dbReference>
<keyword evidence="4" id="KW-0658">Purine biosynthesis</keyword>
<organism evidence="10 11">
    <name type="scientific">Flavobacterium cyanobacteriorum</name>
    <dbReference type="NCBI Taxonomy" id="2022802"/>
    <lineage>
        <taxon>Bacteria</taxon>
        <taxon>Pseudomonadati</taxon>
        <taxon>Bacteroidota</taxon>
        <taxon>Flavobacteriia</taxon>
        <taxon>Flavobacteriales</taxon>
        <taxon>Flavobacteriaceae</taxon>
        <taxon>Flavobacterium</taxon>
    </lineage>
</organism>
<dbReference type="InterPro" id="IPR036477">
    <property type="entry name" value="Formyl_transf_N_sf"/>
</dbReference>
<feature type="domain" description="Formyl transferase N-terminal" evidence="9">
    <location>
        <begin position="2"/>
        <end position="181"/>
    </location>
</feature>
<dbReference type="RefSeq" id="WP_094413417.1">
    <property type="nucleotide sequence ID" value="NZ_NOXV01000222.1"/>
</dbReference>
<comment type="similarity">
    <text evidence="5">Belongs to the GART family.</text>
</comment>
<dbReference type="OrthoDB" id="9806170at2"/>
<dbReference type="GO" id="GO:0006189">
    <property type="term" value="P:'de novo' IMP biosynthetic process"/>
    <property type="evidence" value="ECO:0007669"/>
    <property type="project" value="UniProtKB-UniPathway"/>
</dbReference>
<dbReference type="InterPro" id="IPR002376">
    <property type="entry name" value="Formyl_transf_N"/>
</dbReference>
<evidence type="ECO:0000256" key="3">
    <source>
        <dbReference type="ARBA" id="ARBA00022679"/>
    </source>
</evidence>
<dbReference type="PROSITE" id="PS00373">
    <property type="entry name" value="GART"/>
    <property type="match status" value="1"/>
</dbReference>
<keyword evidence="3 10" id="KW-0808">Transferase</keyword>
<dbReference type="Pfam" id="PF00551">
    <property type="entry name" value="Formyl_trans_N"/>
    <property type="match status" value="1"/>
</dbReference>
<dbReference type="EC" id="2.1.2.2" evidence="2"/>
<comment type="catalytic activity">
    <reaction evidence="8">
        <text>N(1)-(5-phospho-beta-D-ribosyl)glycinamide + (6R)-10-formyltetrahydrofolate = N(2)-formyl-N(1)-(5-phospho-beta-D-ribosyl)glycinamide + (6S)-5,6,7,8-tetrahydrofolate + H(+)</text>
        <dbReference type="Rhea" id="RHEA:15053"/>
        <dbReference type="ChEBI" id="CHEBI:15378"/>
        <dbReference type="ChEBI" id="CHEBI:57453"/>
        <dbReference type="ChEBI" id="CHEBI:143788"/>
        <dbReference type="ChEBI" id="CHEBI:147286"/>
        <dbReference type="ChEBI" id="CHEBI:195366"/>
        <dbReference type="EC" id="2.1.2.2"/>
    </reaction>
</comment>
<evidence type="ECO:0000256" key="7">
    <source>
        <dbReference type="ARBA" id="ARBA00041682"/>
    </source>
</evidence>
<dbReference type="Proteomes" id="UP000216605">
    <property type="component" value="Unassembled WGS sequence"/>
</dbReference>
<evidence type="ECO:0000313" key="10">
    <source>
        <dbReference type="EMBL" id="OYQ38338.1"/>
    </source>
</evidence>
<evidence type="ECO:0000256" key="8">
    <source>
        <dbReference type="ARBA" id="ARBA00047664"/>
    </source>
</evidence>
<comment type="caution">
    <text evidence="10">The sequence shown here is derived from an EMBL/GenBank/DDBJ whole genome shotgun (WGS) entry which is preliminary data.</text>
</comment>
<dbReference type="InterPro" id="IPR004607">
    <property type="entry name" value="GART"/>
</dbReference>
<dbReference type="PANTHER" id="PTHR43369">
    <property type="entry name" value="PHOSPHORIBOSYLGLYCINAMIDE FORMYLTRANSFERASE"/>
    <property type="match status" value="1"/>
</dbReference>
<comment type="pathway">
    <text evidence="1">Purine metabolism; IMP biosynthesis via de novo pathway; N(2)-formyl-N(1)-(5-phospho-D-ribosyl)glycinamide from N(1)-(5-phospho-D-ribosyl)glycinamide (10-formyl THF route): step 1/1.</text>
</comment>
<sequence>MKNIILFASGSGSNAQRIMNHFKNNPGAGVAAVFTNNAMAGVIEKAQAYHVPAVVFTRDDLNSGRVLEQVREFNPHLIVLAGFLWKFPSDIIAAYPEKIVNIHPALLPKYGGKGMYGINVHRAVHENKEAESGITIHYVNANYDEGNIIFQQAVAVDDCATPEEVAARVLELEHRYFSEVIEKLLKEDF</sequence>
<evidence type="ECO:0000259" key="9">
    <source>
        <dbReference type="Pfam" id="PF00551"/>
    </source>
</evidence>
<dbReference type="Gene3D" id="3.40.50.170">
    <property type="entry name" value="Formyl transferase, N-terminal domain"/>
    <property type="match status" value="1"/>
</dbReference>
<dbReference type="PANTHER" id="PTHR43369:SF2">
    <property type="entry name" value="PHOSPHORIBOSYLGLYCINAMIDE FORMYLTRANSFERASE"/>
    <property type="match status" value="1"/>
</dbReference>
<dbReference type="GO" id="GO:0005829">
    <property type="term" value="C:cytosol"/>
    <property type="evidence" value="ECO:0007669"/>
    <property type="project" value="TreeGrafter"/>
</dbReference>
<name>A0A255ZA38_9FLAO</name>
<dbReference type="CDD" id="cd08645">
    <property type="entry name" value="FMT_core_GART"/>
    <property type="match status" value="1"/>
</dbReference>
<proteinExistence type="inferred from homology"/>
<dbReference type="GO" id="GO:0004644">
    <property type="term" value="F:phosphoribosylglycinamide formyltransferase activity"/>
    <property type="evidence" value="ECO:0007669"/>
    <property type="project" value="UniProtKB-EC"/>
</dbReference>
<dbReference type="SUPFAM" id="SSF53328">
    <property type="entry name" value="Formyltransferase"/>
    <property type="match status" value="1"/>
</dbReference>
<accession>A0A255ZA38</accession>
<evidence type="ECO:0000256" key="2">
    <source>
        <dbReference type="ARBA" id="ARBA00012254"/>
    </source>
</evidence>
<evidence type="ECO:0000256" key="4">
    <source>
        <dbReference type="ARBA" id="ARBA00022755"/>
    </source>
</evidence>
<reference evidence="10 11" key="1">
    <citation type="submission" date="2017-07" db="EMBL/GenBank/DDBJ databases">
        <title>Flavobacterium cyanobacteriorum sp. nov., isolated from cyanobacterial aggregates in a eutrophic lake.</title>
        <authorList>
            <person name="Cai H."/>
        </authorList>
    </citation>
    <scope>NUCLEOTIDE SEQUENCE [LARGE SCALE GENOMIC DNA]</scope>
    <source>
        <strain evidence="10 11">TH021</strain>
    </source>
</reference>
<evidence type="ECO:0000313" key="11">
    <source>
        <dbReference type="Proteomes" id="UP000216605"/>
    </source>
</evidence>